<reference evidence="4" key="1">
    <citation type="journal article" date="2020" name="Stud. Mycol.">
        <title>101 Dothideomycetes genomes: a test case for predicting lifestyles and emergence of pathogens.</title>
        <authorList>
            <person name="Haridas S."/>
            <person name="Albert R."/>
            <person name="Binder M."/>
            <person name="Bloem J."/>
            <person name="Labutti K."/>
            <person name="Salamov A."/>
            <person name="Andreopoulos B."/>
            <person name="Baker S."/>
            <person name="Barry K."/>
            <person name="Bills G."/>
            <person name="Bluhm B."/>
            <person name="Cannon C."/>
            <person name="Castanera R."/>
            <person name="Culley D."/>
            <person name="Daum C."/>
            <person name="Ezra D."/>
            <person name="Gonzalez J."/>
            <person name="Henrissat B."/>
            <person name="Kuo A."/>
            <person name="Liang C."/>
            <person name="Lipzen A."/>
            <person name="Lutzoni F."/>
            <person name="Magnuson J."/>
            <person name="Mondo S."/>
            <person name="Nolan M."/>
            <person name="Ohm R."/>
            <person name="Pangilinan J."/>
            <person name="Park H.-J."/>
            <person name="Ramirez L."/>
            <person name="Alfaro M."/>
            <person name="Sun H."/>
            <person name="Tritt A."/>
            <person name="Yoshinaga Y."/>
            <person name="Zwiers L.-H."/>
            <person name="Turgeon B."/>
            <person name="Goodwin S."/>
            <person name="Spatafora J."/>
            <person name="Crous P."/>
            <person name="Grigoriev I."/>
        </authorList>
    </citation>
    <scope>NUCLEOTIDE SEQUENCE</scope>
    <source>
        <strain evidence="4">CBS 119925</strain>
    </source>
</reference>
<keyword evidence="1" id="KW-0862">Zinc</keyword>
<dbReference type="EMBL" id="MU006563">
    <property type="protein sequence ID" value="KAF2750580.1"/>
    <property type="molecule type" value="Genomic_DNA"/>
</dbReference>
<keyword evidence="1" id="KW-0863">Zinc-finger</keyword>
<dbReference type="InterPro" id="IPR036236">
    <property type="entry name" value="Znf_C2H2_sf"/>
</dbReference>
<dbReference type="PROSITE" id="PS50157">
    <property type="entry name" value="ZINC_FINGER_C2H2_2"/>
    <property type="match status" value="1"/>
</dbReference>
<protein>
    <recommendedName>
        <fullName evidence="3">C2H2-type domain-containing protein</fullName>
    </recommendedName>
</protein>
<dbReference type="PROSITE" id="PS00028">
    <property type="entry name" value="ZINC_FINGER_C2H2_1"/>
    <property type="match status" value="1"/>
</dbReference>
<sequence>MTERPVSDPISFSVAMQDEEAAHGRYHGIYPEGNQYATSLVSVAPYSPNVPGATGGDSVPSGSWPYSTASMHAAAPYTGVGYGTTVLPYSAESREYSQEDHIGAWRSQPLVSQIVSASHYDHQGSMAGYNQMDYIHPSTSSGLVPNSMFTHQQSTLSTSRSLPKAGRAISVPGDKGLDLGSSTSPRPRKQADEVQCPSCGQVLTGPHGPGNLTRHRKTAKCGSSPRRQEYVCAVDGCGKKYQRSDGLKNHMRKTHGA</sequence>
<dbReference type="Pfam" id="PF00096">
    <property type="entry name" value="zf-C2H2"/>
    <property type="match status" value="1"/>
</dbReference>
<feature type="region of interest" description="Disordered" evidence="2">
    <location>
        <begin position="156"/>
        <end position="224"/>
    </location>
</feature>
<evidence type="ECO:0000256" key="1">
    <source>
        <dbReference type="PROSITE-ProRule" id="PRU00042"/>
    </source>
</evidence>
<evidence type="ECO:0000313" key="5">
    <source>
        <dbReference type="Proteomes" id="UP000799440"/>
    </source>
</evidence>
<gene>
    <name evidence="4" type="ORF">M011DRAFT_174988</name>
</gene>
<dbReference type="AlphaFoldDB" id="A0A6A6VLZ7"/>
<organism evidence="4 5">
    <name type="scientific">Sporormia fimetaria CBS 119925</name>
    <dbReference type="NCBI Taxonomy" id="1340428"/>
    <lineage>
        <taxon>Eukaryota</taxon>
        <taxon>Fungi</taxon>
        <taxon>Dikarya</taxon>
        <taxon>Ascomycota</taxon>
        <taxon>Pezizomycotina</taxon>
        <taxon>Dothideomycetes</taxon>
        <taxon>Pleosporomycetidae</taxon>
        <taxon>Pleosporales</taxon>
        <taxon>Sporormiaceae</taxon>
        <taxon>Sporormia</taxon>
    </lineage>
</organism>
<evidence type="ECO:0000256" key="2">
    <source>
        <dbReference type="SAM" id="MobiDB-lite"/>
    </source>
</evidence>
<dbReference type="GO" id="GO:0008270">
    <property type="term" value="F:zinc ion binding"/>
    <property type="evidence" value="ECO:0007669"/>
    <property type="project" value="UniProtKB-KW"/>
</dbReference>
<proteinExistence type="predicted"/>
<dbReference type="InterPro" id="IPR013087">
    <property type="entry name" value="Znf_C2H2_type"/>
</dbReference>
<name>A0A6A6VLZ7_9PLEO</name>
<dbReference type="SMART" id="SM00355">
    <property type="entry name" value="ZnF_C2H2"/>
    <property type="match status" value="1"/>
</dbReference>
<keyword evidence="1" id="KW-0479">Metal-binding</keyword>
<evidence type="ECO:0000259" key="3">
    <source>
        <dbReference type="PROSITE" id="PS50157"/>
    </source>
</evidence>
<dbReference type="Proteomes" id="UP000799440">
    <property type="component" value="Unassembled WGS sequence"/>
</dbReference>
<dbReference type="SUPFAM" id="SSF57667">
    <property type="entry name" value="beta-beta-alpha zinc fingers"/>
    <property type="match status" value="1"/>
</dbReference>
<keyword evidence="5" id="KW-1185">Reference proteome</keyword>
<feature type="domain" description="C2H2-type" evidence="3">
    <location>
        <begin position="230"/>
        <end position="257"/>
    </location>
</feature>
<evidence type="ECO:0000313" key="4">
    <source>
        <dbReference type="EMBL" id="KAF2750580.1"/>
    </source>
</evidence>
<dbReference type="Gene3D" id="3.30.160.60">
    <property type="entry name" value="Classic Zinc Finger"/>
    <property type="match status" value="1"/>
</dbReference>
<accession>A0A6A6VLZ7</accession>
<dbReference type="OrthoDB" id="6365676at2759"/>